<sequence>MKDTRRHHHTKKNQYARQNGLGRALKSRNCCKRNDNELDGRDNDNGVVAADDSDFCARFVNNALPRVGFTVKN</sequence>
<dbReference type="EMBL" id="NJHN03000112">
    <property type="protein sequence ID" value="KAH9414183.1"/>
    <property type="molecule type" value="Genomic_DNA"/>
</dbReference>
<reference evidence="2 3" key="1">
    <citation type="journal article" date="2018" name="J. Allergy Clin. Immunol.">
        <title>High-quality assembly of Dermatophagoides pteronyssinus genome and transcriptome reveals a wide range of novel allergens.</title>
        <authorList>
            <person name="Liu X.Y."/>
            <person name="Yang K.Y."/>
            <person name="Wang M.Q."/>
            <person name="Kwok J.S."/>
            <person name="Zeng X."/>
            <person name="Yang Z."/>
            <person name="Xiao X.J."/>
            <person name="Lau C.P."/>
            <person name="Li Y."/>
            <person name="Huang Z.M."/>
            <person name="Ba J.G."/>
            <person name="Yim A.K."/>
            <person name="Ouyang C.Y."/>
            <person name="Ngai S.M."/>
            <person name="Chan T.F."/>
            <person name="Leung E.L."/>
            <person name="Liu L."/>
            <person name="Liu Z.G."/>
            <person name="Tsui S.K."/>
        </authorList>
    </citation>
    <scope>NUCLEOTIDE SEQUENCE [LARGE SCALE GENOMIC DNA]</scope>
    <source>
        <strain evidence="2">Derp</strain>
    </source>
</reference>
<feature type="region of interest" description="Disordered" evidence="1">
    <location>
        <begin position="1"/>
        <end position="28"/>
    </location>
</feature>
<comment type="caution">
    <text evidence="2">The sequence shown here is derived from an EMBL/GenBank/DDBJ whole genome shotgun (WGS) entry which is preliminary data.</text>
</comment>
<reference evidence="2 3" key="2">
    <citation type="journal article" date="2022" name="Mol. Biol. Evol.">
        <title>Comparative Genomics Reveals Insights into the Divergent Evolution of Astigmatic Mites and Household Pest Adaptations.</title>
        <authorList>
            <person name="Xiong Q."/>
            <person name="Wan A.T."/>
            <person name="Liu X."/>
            <person name="Fung C.S."/>
            <person name="Xiao X."/>
            <person name="Malainual N."/>
            <person name="Hou J."/>
            <person name="Wang L."/>
            <person name="Wang M."/>
            <person name="Yang K.Y."/>
            <person name="Cui Y."/>
            <person name="Leung E.L."/>
            <person name="Nong W."/>
            <person name="Shin S.K."/>
            <person name="Au S.W."/>
            <person name="Jeong K.Y."/>
            <person name="Chew F.T."/>
            <person name="Hui J.H."/>
            <person name="Leung T.F."/>
            <person name="Tungtrongchitr A."/>
            <person name="Zhong N."/>
            <person name="Liu Z."/>
            <person name="Tsui S.K."/>
        </authorList>
    </citation>
    <scope>NUCLEOTIDE SEQUENCE [LARGE SCALE GENOMIC DNA]</scope>
    <source>
        <strain evidence="2">Derp</strain>
    </source>
</reference>
<evidence type="ECO:0000256" key="1">
    <source>
        <dbReference type="SAM" id="MobiDB-lite"/>
    </source>
</evidence>
<organism evidence="2 3">
    <name type="scientific">Dermatophagoides pteronyssinus</name>
    <name type="common">European house dust mite</name>
    <dbReference type="NCBI Taxonomy" id="6956"/>
    <lineage>
        <taxon>Eukaryota</taxon>
        <taxon>Metazoa</taxon>
        <taxon>Ecdysozoa</taxon>
        <taxon>Arthropoda</taxon>
        <taxon>Chelicerata</taxon>
        <taxon>Arachnida</taxon>
        <taxon>Acari</taxon>
        <taxon>Acariformes</taxon>
        <taxon>Sarcoptiformes</taxon>
        <taxon>Astigmata</taxon>
        <taxon>Psoroptidia</taxon>
        <taxon>Analgoidea</taxon>
        <taxon>Pyroglyphidae</taxon>
        <taxon>Dermatophagoidinae</taxon>
        <taxon>Dermatophagoides</taxon>
    </lineage>
</organism>
<feature type="compositionally biased region" description="Basic residues" evidence="1">
    <location>
        <begin position="1"/>
        <end position="14"/>
    </location>
</feature>
<evidence type="ECO:0000313" key="2">
    <source>
        <dbReference type="EMBL" id="KAH9414183.1"/>
    </source>
</evidence>
<protein>
    <submittedName>
        <fullName evidence="2">Uncharacterized protein</fullName>
    </submittedName>
</protein>
<name>A0ABQ8IV35_DERPT</name>
<accession>A0ABQ8IV35</accession>
<keyword evidence="3" id="KW-1185">Reference proteome</keyword>
<gene>
    <name evidence="2" type="ORF">DERP_008378</name>
</gene>
<dbReference type="Proteomes" id="UP000887458">
    <property type="component" value="Unassembled WGS sequence"/>
</dbReference>
<proteinExistence type="predicted"/>
<evidence type="ECO:0000313" key="3">
    <source>
        <dbReference type="Proteomes" id="UP000887458"/>
    </source>
</evidence>